<evidence type="ECO:0000256" key="14">
    <source>
        <dbReference type="ARBA" id="ARBA00023306"/>
    </source>
</evidence>
<evidence type="ECO:0000256" key="7">
    <source>
        <dbReference type="ARBA" id="ARBA00022618"/>
    </source>
</evidence>
<dbReference type="PANTHER" id="PTHR28017:SF1">
    <property type="entry name" value="DASH COMPLEX SUBUNIT DAD3"/>
    <property type="match status" value="1"/>
</dbReference>
<dbReference type="GO" id="GO:0072686">
    <property type="term" value="C:mitotic spindle"/>
    <property type="evidence" value="ECO:0007669"/>
    <property type="project" value="InterPro"/>
</dbReference>
<keyword evidence="7" id="KW-0132">Cell division</keyword>
<dbReference type="GO" id="GO:0008608">
    <property type="term" value="P:attachment of spindle microtubules to kinetochore"/>
    <property type="evidence" value="ECO:0007669"/>
    <property type="project" value="InterPro"/>
</dbReference>
<keyword evidence="14" id="KW-0131">Cell cycle</keyword>
<evidence type="ECO:0000256" key="3">
    <source>
        <dbReference type="ARBA" id="ARBA00004629"/>
    </source>
</evidence>
<organism evidence="19 20">
    <name type="scientific">Grifola frondosa</name>
    <name type="common">Maitake</name>
    <name type="synonym">Polyporus frondosus</name>
    <dbReference type="NCBI Taxonomy" id="5627"/>
    <lineage>
        <taxon>Eukaryota</taxon>
        <taxon>Fungi</taxon>
        <taxon>Dikarya</taxon>
        <taxon>Basidiomycota</taxon>
        <taxon>Agaricomycotina</taxon>
        <taxon>Agaricomycetes</taxon>
        <taxon>Polyporales</taxon>
        <taxon>Grifolaceae</taxon>
        <taxon>Grifola</taxon>
    </lineage>
</organism>
<evidence type="ECO:0000256" key="11">
    <source>
        <dbReference type="ARBA" id="ARBA00022838"/>
    </source>
</evidence>
<gene>
    <name evidence="19" type="primary">DAD3</name>
    <name evidence="19" type="ORF">A0H81_14357</name>
</gene>
<evidence type="ECO:0000256" key="10">
    <source>
        <dbReference type="ARBA" id="ARBA00022829"/>
    </source>
</evidence>
<dbReference type="EMBL" id="LUGG01000041">
    <property type="protein sequence ID" value="OBZ65740.1"/>
    <property type="molecule type" value="Genomic_DNA"/>
</dbReference>
<evidence type="ECO:0000256" key="9">
    <source>
        <dbReference type="ARBA" id="ARBA00022776"/>
    </source>
</evidence>
<dbReference type="GO" id="GO:0042729">
    <property type="term" value="C:DASH complex"/>
    <property type="evidence" value="ECO:0007669"/>
    <property type="project" value="InterPro"/>
</dbReference>
<evidence type="ECO:0000313" key="20">
    <source>
        <dbReference type="Proteomes" id="UP000092993"/>
    </source>
</evidence>
<evidence type="ECO:0000256" key="17">
    <source>
        <dbReference type="ARBA" id="ARBA00044305"/>
    </source>
</evidence>
<keyword evidence="8" id="KW-0493">Microtubule</keyword>
<dbReference type="Pfam" id="PF08656">
    <property type="entry name" value="DASH_Dad3"/>
    <property type="match status" value="1"/>
</dbReference>
<feature type="region of interest" description="Disordered" evidence="18">
    <location>
        <begin position="1"/>
        <end position="20"/>
    </location>
</feature>
<keyword evidence="11" id="KW-0995">Kinetochore</keyword>
<sequence>MSTSLSSSTIFERNPYEGHPNLSDTEAEVLWQYAKLSQNIKELIAETRRLSEAPDETLLKRLRALEVKMGLVLTLFKASVWAVINEQPMTDASGEFANTTADDTLRR</sequence>
<dbReference type="STRING" id="5627.A0A1C7LM95"/>
<evidence type="ECO:0000256" key="12">
    <source>
        <dbReference type="ARBA" id="ARBA00023212"/>
    </source>
</evidence>
<evidence type="ECO:0000256" key="8">
    <source>
        <dbReference type="ARBA" id="ARBA00022701"/>
    </source>
</evidence>
<proteinExistence type="inferred from homology"/>
<keyword evidence="6" id="KW-0963">Cytoplasm</keyword>
<evidence type="ECO:0000256" key="18">
    <source>
        <dbReference type="SAM" id="MobiDB-lite"/>
    </source>
</evidence>
<dbReference type="OrthoDB" id="2443965at2759"/>
<keyword evidence="10" id="KW-0159">Chromosome partition</keyword>
<comment type="caution">
    <text evidence="19">The sequence shown here is derived from an EMBL/GenBank/DDBJ whole genome shotgun (WGS) entry which is preliminary data.</text>
</comment>
<dbReference type="Proteomes" id="UP000092993">
    <property type="component" value="Unassembled WGS sequence"/>
</dbReference>
<dbReference type="OMA" id="WAVINEQ"/>
<dbReference type="AlphaFoldDB" id="A0A1C7LM95"/>
<keyword evidence="15" id="KW-0137">Centromere</keyword>
<comment type="subcellular location">
    <subcellularLocation>
        <location evidence="3">Chromosome</location>
        <location evidence="3">Centromere</location>
        <location evidence="3">Kinetochore</location>
    </subcellularLocation>
    <subcellularLocation>
        <location evidence="2">Cytoplasm</location>
        <location evidence="2">Cytoskeleton</location>
        <location evidence="2">Spindle</location>
    </subcellularLocation>
    <subcellularLocation>
        <location evidence="1">Nucleus</location>
    </subcellularLocation>
</comment>
<keyword evidence="9" id="KW-0498">Mitosis</keyword>
<evidence type="ECO:0000256" key="5">
    <source>
        <dbReference type="ARBA" id="ARBA00022454"/>
    </source>
</evidence>
<evidence type="ECO:0000256" key="1">
    <source>
        <dbReference type="ARBA" id="ARBA00004123"/>
    </source>
</evidence>
<evidence type="ECO:0000313" key="19">
    <source>
        <dbReference type="EMBL" id="OBZ65740.1"/>
    </source>
</evidence>
<keyword evidence="13" id="KW-0539">Nucleus</keyword>
<feature type="compositionally biased region" description="Polar residues" evidence="18">
    <location>
        <begin position="1"/>
        <end position="11"/>
    </location>
</feature>
<accession>A0A1C7LM95</accession>
<dbReference type="GO" id="GO:0051010">
    <property type="term" value="F:microtubule plus-end binding"/>
    <property type="evidence" value="ECO:0007669"/>
    <property type="project" value="TreeGrafter"/>
</dbReference>
<comment type="similarity">
    <text evidence="4">Belongs to the DASH complex DAD3 family.</text>
</comment>
<evidence type="ECO:0000256" key="6">
    <source>
        <dbReference type="ARBA" id="ARBA00022490"/>
    </source>
</evidence>
<dbReference type="GO" id="GO:0051301">
    <property type="term" value="P:cell division"/>
    <property type="evidence" value="ECO:0007669"/>
    <property type="project" value="UniProtKB-KW"/>
</dbReference>
<dbReference type="GO" id="GO:0005874">
    <property type="term" value="C:microtubule"/>
    <property type="evidence" value="ECO:0007669"/>
    <property type="project" value="UniProtKB-KW"/>
</dbReference>
<dbReference type="PANTHER" id="PTHR28017">
    <property type="entry name" value="DASH COMPLEX SUBUNIT DAD3"/>
    <property type="match status" value="1"/>
</dbReference>
<evidence type="ECO:0000256" key="4">
    <source>
        <dbReference type="ARBA" id="ARBA00006277"/>
    </source>
</evidence>
<keyword evidence="12" id="KW-0206">Cytoskeleton</keyword>
<name>A0A1C7LM95_GRIFR</name>
<protein>
    <recommendedName>
        <fullName evidence="16">DASH complex subunit DAD3</fullName>
    </recommendedName>
    <alternativeName>
        <fullName evidence="17">Outer kinetochore protein DAD3</fullName>
    </alternativeName>
</protein>
<evidence type="ECO:0000256" key="16">
    <source>
        <dbReference type="ARBA" id="ARBA00044179"/>
    </source>
</evidence>
<evidence type="ECO:0000256" key="13">
    <source>
        <dbReference type="ARBA" id="ARBA00023242"/>
    </source>
</evidence>
<dbReference type="InterPro" id="IPR013965">
    <property type="entry name" value="DASH_Dad3"/>
</dbReference>
<evidence type="ECO:0000256" key="2">
    <source>
        <dbReference type="ARBA" id="ARBA00004186"/>
    </source>
</evidence>
<evidence type="ECO:0000256" key="15">
    <source>
        <dbReference type="ARBA" id="ARBA00023328"/>
    </source>
</evidence>
<reference evidence="19 20" key="1">
    <citation type="submission" date="2016-03" db="EMBL/GenBank/DDBJ databases">
        <title>Whole genome sequencing of Grifola frondosa 9006-11.</title>
        <authorList>
            <person name="Min B."/>
            <person name="Park H."/>
            <person name="Kim J.-G."/>
            <person name="Cho H."/>
            <person name="Oh Y.-L."/>
            <person name="Kong W.-S."/>
            <person name="Choi I.-G."/>
        </authorList>
    </citation>
    <scope>NUCLEOTIDE SEQUENCE [LARGE SCALE GENOMIC DNA]</scope>
    <source>
        <strain evidence="19 20">9006-11</strain>
    </source>
</reference>
<keyword evidence="20" id="KW-1185">Reference proteome</keyword>
<keyword evidence="5" id="KW-0158">Chromosome</keyword>